<dbReference type="AlphaFoldDB" id="A0A931LTK7"/>
<dbReference type="EMBL" id="JACOSL010000056">
    <property type="protein sequence ID" value="MBI1757235.1"/>
    <property type="molecule type" value="Genomic_DNA"/>
</dbReference>
<evidence type="ECO:0000313" key="2">
    <source>
        <dbReference type="Proteomes" id="UP000727962"/>
    </source>
</evidence>
<reference evidence="1" key="1">
    <citation type="submission" date="2020-07" db="EMBL/GenBank/DDBJ databases">
        <title>Huge and variable diversity of episymbiotic CPR bacteria and DPANN archaea in groundwater ecosystems.</title>
        <authorList>
            <person name="He C.Y."/>
            <person name="Keren R."/>
            <person name="Whittaker M."/>
            <person name="Farag I.F."/>
            <person name="Doudna J."/>
            <person name="Cate J.H.D."/>
            <person name="Banfield J.F."/>
        </authorList>
    </citation>
    <scope>NUCLEOTIDE SEQUENCE</scope>
    <source>
        <strain evidence="1">NC_groundwater_17_Pr7_B-0.1um_64_12</strain>
    </source>
</reference>
<gene>
    <name evidence="1" type="ORF">HYR64_09035</name>
</gene>
<protein>
    <recommendedName>
        <fullName evidence="3">LTD domain-containing protein</fullName>
    </recommendedName>
</protein>
<dbReference type="InterPro" id="IPR036415">
    <property type="entry name" value="Lamin_tail_dom_sf"/>
</dbReference>
<evidence type="ECO:0000313" key="1">
    <source>
        <dbReference type="EMBL" id="MBI1757235.1"/>
    </source>
</evidence>
<sequence>MIRIVGVQRSSELEQEFVLLQNQGSLRMNLRGHLILSDDSLERDDYHVRAHLFRDDVMIPPGNYVLLHTGNGEPKWMRTKDLQLVYYAYMGRIRPVWEQCTGPFHVLGPQHTYSERRETLLLR</sequence>
<proteinExistence type="predicted"/>
<accession>A0A931LTK7</accession>
<evidence type="ECO:0008006" key="3">
    <source>
        <dbReference type="Google" id="ProtNLM"/>
    </source>
</evidence>
<name>A0A931LTK7_FIMGI</name>
<comment type="caution">
    <text evidence="1">The sequence shown here is derived from an EMBL/GenBank/DDBJ whole genome shotgun (WGS) entry which is preliminary data.</text>
</comment>
<dbReference type="SUPFAM" id="SSF74853">
    <property type="entry name" value="Lamin A/C globular tail domain"/>
    <property type="match status" value="1"/>
</dbReference>
<dbReference type="Proteomes" id="UP000727962">
    <property type="component" value="Unassembled WGS sequence"/>
</dbReference>
<organism evidence="1 2">
    <name type="scientific">Fimbriimonas ginsengisoli</name>
    <dbReference type="NCBI Taxonomy" id="1005039"/>
    <lineage>
        <taxon>Bacteria</taxon>
        <taxon>Bacillati</taxon>
        <taxon>Armatimonadota</taxon>
        <taxon>Fimbriimonadia</taxon>
        <taxon>Fimbriimonadales</taxon>
        <taxon>Fimbriimonadaceae</taxon>
        <taxon>Fimbriimonas</taxon>
    </lineage>
</organism>